<protein>
    <submittedName>
        <fullName evidence="3">Acyltransferase</fullName>
    </submittedName>
</protein>
<dbReference type="PANTHER" id="PTHR23028">
    <property type="entry name" value="ACETYLTRANSFERASE"/>
    <property type="match status" value="1"/>
</dbReference>
<accession>A0ABR8DF47</accession>
<feature type="transmembrane region" description="Helical" evidence="1">
    <location>
        <begin position="87"/>
        <end position="110"/>
    </location>
</feature>
<proteinExistence type="predicted"/>
<feature type="transmembrane region" description="Helical" evidence="1">
    <location>
        <begin position="182"/>
        <end position="199"/>
    </location>
</feature>
<dbReference type="GO" id="GO:0016746">
    <property type="term" value="F:acyltransferase activity"/>
    <property type="evidence" value="ECO:0007669"/>
    <property type="project" value="UniProtKB-KW"/>
</dbReference>
<feature type="transmembrane region" description="Helical" evidence="1">
    <location>
        <begin position="46"/>
        <end position="66"/>
    </location>
</feature>
<dbReference type="EMBL" id="JACJSI010000001">
    <property type="protein sequence ID" value="MBD2528167.1"/>
    <property type="molecule type" value="Genomic_DNA"/>
</dbReference>
<dbReference type="RefSeq" id="WP_190938844.1">
    <property type="nucleotide sequence ID" value="NZ_JACJSI010000001.1"/>
</dbReference>
<feature type="domain" description="Acyltransferase 3" evidence="2">
    <location>
        <begin position="6"/>
        <end position="354"/>
    </location>
</feature>
<sequence>MYKHIKSLTSMRGIAALIVVILHFSYYALPKTGSTLSNYSDFFKNGYLWVDFFFILSGFIMTHVYAEDFYLKVSLDNYRSYLFSRFARIYPLHIFILSLFIGLEFVKLFLPNHSAFTGKFNLTALFANISLLQAFDLNCPPLFWCNTYWNEPAWSISVEFVIYCIFPLLLFVLLRSSEKNDLIIYSFTLFSILLLITFTRGNLDSIIGIPSIARCGLECILGIITYKVYRRGNYRKYFNLNFLAIIAIIWIILIMHYYWHHWRSLHDWLILPAFSILILAISVNHNGAISKFLNSRLMLYLGTISYSIYMVHWFIQELLKLFWIYAFHNAFGKGFTEYEALTSLVVFLMMVLFAASLTYRFVEVPARNYLKSTILRKECIERQ</sequence>
<organism evidence="3 4">
    <name type="scientific">Nostoc flagelliforme FACHB-838</name>
    <dbReference type="NCBI Taxonomy" id="2692904"/>
    <lineage>
        <taxon>Bacteria</taxon>
        <taxon>Bacillati</taxon>
        <taxon>Cyanobacteriota</taxon>
        <taxon>Cyanophyceae</taxon>
        <taxon>Nostocales</taxon>
        <taxon>Nostocaceae</taxon>
        <taxon>Nostoc</taxon>
    </lineage>
</organism>
<feature type="transmembrane region" description="Helical" evidence="1">
    <location>
        <begin position="340"/>
        <end position="362"/>
    </location>
</feature>
<keyword evidence="3" id="KW-0012">Acyltransferase</keyword>
<feature type="transmembrane region" description="Helical" evidence="1">
    <location>
        <begin position="265"/>
        <end position="285"/>
    </location>
</feature>
<dbReference type="PANTHER" id="PTHR23028:SF53">
    <property type="entry name" value="ACYL_TRANSF_3 DOMAIN-CONTAINING PROTEIN"/>
    <property type="match status" value="1"/>
</dbReference>
<feature type="transmembrane region" description="Helical" evidence="1">
    <location>
        <begin position="153"/>
        <end position="175"/>
    </location>
</feature>
<keyword evidence="1" id="KW-0472">Membrane</keyword>
<evidence type="ECO:0000256" key="1">
    <source>
        <dbReference type="SAM" id="Phobius"/>
    </source>
</evidence>
<comment type="caution">
    <text evidence="3">The sequence shown here is derived from an EMBL/GenBank/DDBJ whole genome shotgun (WGS) entry which is preliminary data.</text>
</comment>
<feature type="transmembrane region" description="Helical" evidence="1">
    <location>
        <begin position="297"/>
        <end position="315"/>
    </location>
</feature>
<keyword evidence="1" id="KW-0812">Transmembrane</keyword>
<reference evidence="3 4" key="1">
    <citation type="journal article" date="2020" name="ISME J.">
        <title>Comparative genomics reveals insights into cyanobacterial evolution and habitat adaptation.</title>
        <authorList>
            <person name="Chen M.Y."/>
            <person name="Teng W.K."/>
            <person name="Zhao L."/>
            <person name="Hu C.X."/>
            <person name="Zhou Y.K."/>
            <person name="Han B.P."/>
            <person name="Song L.R."/>
            <person name="Shu W.S."/>
        </authorList>
    </citation>
    <scope>NUCLEOTIDE SEQUENCE [LARGE SCALE GENOMIC DNA]</scope>
    <source>
        <strain evidence="3 4">FACHB-838</strain>
    </source>
</reference>
<feature type="transmembrane region" description="Helical" evidence="1">
    <location>
        <begin position="238"/>
        <end position="259"/>
    </location>
</feature>
<keyword evidence="3" id="KW-0808">Transferase</keyword>
<dbReference type="Pfam" id="PF01757">
    <property type="entry name" value="Acyl_transf_3"/>
    <property type="match status" value="1"/>
</dbReference>
<keyword evidence="1" id="KW-1133">Transmembrane helix</keyword>
<keyword evidence="4" id="KW-1185">Reference proteome</keyword>
<feature type="transmembrane region" description="Helical" evidence="1">
    <location>
        <begin position="205"/>
        <end position="226"/>
    </location>
</feature>
<evidence type="ECO:0000313" key="4">
    <source>
        <dbReference type="Proteomes" id="UP000623440"/>
    </source>
</evidence>
<dbReference type="InterPro" id="IPR050879">
    <property type="entry name" value="Acyltransferase_3"/>
</dbReference>
<name>A0ABR8DF47_9NOSO</name>
<gene>
    <name evidence="3" type="ORF">H6G97_00770</name>
</gene>
<dbReference type="Proteomes" id="UP000623440">
    <property type="component" value="Unassembled WGS sequence"/>
</dbReference>
<dbReference type="InterPro" id="IPR002656">
    <property type="entry name" value="Acyl_transf_3_dom"/>
</dbReference>
<evidence type="ECO:0000313" key="3">
    <source>
        <dbReference type="EMBL" id="MBD2528167.1"/>
    </source>
</evidence>
<evidence type="ECO:0000259" key="2">
    <source>
        <dbReference type="Pfam" id="PF01757"/>
    </source>
</evidence>